<dbReference type="Proteomes" id="UP000593567">
    <property type="component" value="Unassembled WGS sequence"/>
</dbReference>
<dbReference type="EMBL" id="VXIV02000399">
    <property type="protein sequence ID" value="KAF6038543.1"/>
    <property type="molecule type" value="Genomic_DNA"/>
</dbReference>
<accession>A0A7J7KJV5</accession>
<comment type="caution">
    <text evidence="1">The sequence shown here is derived from an EMBL/GenBank/DDBJ whole genome shotgun (WGS) entry which is preliminary data.</text>
</comment>
<keyword evidence="2" id="KW-1185">Reference proteome</keyword>
<sequence length="98" mass="11503">MTRFVETIFIVKWSCIQSASAKKVLLSVNWSYLTLRSYIYIMSLMTLKLNILSQNKPSNIQCTMQFIIWLLFPVWPEMGQSPHELAEVERFLIITSIE</sequence>
<name>A0A7J7KJV5_BUGNE</name>
<evidence type="ECO:0000313" key="1">
    <source>
        <dbReference type="EMBL" id="KAF6038543.1"/>
    </source>
</evidence>
<proteinExistence type="predicted"/>
<protein>
    <submittedName>
        <fullName evidence="1">Uncharacterized protein</fullName>
    </submittedName>
</protein>
<evidence type="ECO:0000313" key="2">
    <source>
        <dbReference type="Proteomes" id="UP000593567"/>
    </source>
</evidence>
<reference evidence="1" key="1">
    <citation type="submission" date="2020-06" db="EMBL/GenBank/DDBJ databases">
        <title>Draft genome of Bugula neritina, a colonial animal packing powerful symbionts and potential medicines.</title>
        <authorList>
            <person name="Rayko M."/>
        </authorList>
    </citation>
    <scope>NUCLEOTIDE SEQUENCE [LARGE SCALE GENOMIC DNA]</scope>
    <source>
        <strain evidence="1">Kwan_BN1</strain>
    </source>
</reference>
<organism evidence="1 2">
    <name type="scientific">Bugula neritina</name>
    <name type="common">Brown bryozoan</name>
    <name type="synonym">Sertularia neritina</name>
    <dbReference type="NCBI Taxonomy" id="10212"/>
    <lineage>
        <taxon>Eukaryota</taxon>
        <taxon>Metazoa</taxon>
        <taxon>Spiralia</taxon>
        <taxon>Lophotrochozoa</taxon>
        <taxon>Bryozoa</taxon>
        <taxon>Gymnolaemata</taxon>
        <taxon>Cheilostomatida</taxon>
        <taxon>Flustrina</taxon>
        <taxon>Buguloidea</taxon>
        <taxon>Bugulidae</taxon>
        <taxon>Bugula</taxon>
    </lineage>
</organism>
<gene>
    <name evidence="1" type="ORF">EB796_003140</name>
</gene>
<dbReference type="AlphaFoldDB" id="A0A7J7KJV5"/>